<dbReference type="Pfam" id="PF14529">
    <property type="entry name" value="Exo_endo_phos_2"/>
    <property type="match status" value="1"/>
</dbReference>
<dbReference type="InterPro" id="IPR036691">
    <property type="entry name" value="Endo/exonu/phosph_ase_sf"/>
</dbReference>
<keyword evidence="2" id="KW-0695">RNA-directed DNA polymerase</keyword>
<accession>A0A2S2R7N0</accession>
<feature type="domain" description="Endonuclease/exonuclease/phosphatase" evidence="1">
    <location>
        <begin position="59"/>
        <end position="182"/>
    </location>
</feature>
<protein>
    <submittedName>
        <fullName evidence="2">Putative RNA-directed DNA polymerase</fullName>
    </submittedName>
</protein>
<dbReference type="GO" id="GO:0007508">
    <property type="term" value="P:larval heart development"/>
    <property type="evidence" value="ECO:0007669"/>
    <property type="project" value="TreeGrafter"/>
</dbReference>
<keyword evidence="2" id="KW-0548">Nucleotidyltransferase</keyword>
<proteinExistence type="predicted"/>
<dbReference type="GO" id="GO:0061343">
    <property type="term" value="P:cell adhesion involved in heart morphogenesis"/>
    <property type="evidence" value="ECO:0007669"/>
    <property type="project" value="TreeGrafter"/>
</dbReference>
<dbReference type="AlphaFoldDB" id="A0A2S2R7N0"/>
<gene>
    <name evidence="2" type="ORF">g.159048</name>
</gene>
<reference evidence="2" key="1">
    <citation type="submission" date="2018-04" db="EMBL/GenBank/DDBJ databases">
        <title>Transcriptome assembly of Sipha flava.</title>
        <authorList>
            <person name="Scully E.D."/>
            <person name="Geib S.M."/>
            <person name="Palmer N.A."/>
            <person name="Koch K."/>
            <person name="Bradshaw J."/>
            <person name="Heng-Moss T."/>
            <person name="Sarath G."/>
        </authorList>
    </citation>
    <scope>NUCLEOTIDE SEQUENCE</scope>
</reference>
<organism evidence="2">
    <name type="scientific">Sipha flava</name>
    <name type="common">yellow sugarcane aphid</name>
    <dbReference type="NCBI Taxonomy" id="143950"/>
    <lineage>
        <taxon>Eukaryota</taxon>
        <taxon>Metazoa</taxon>
        <taxon>Ecdysozoa</taxon>
        <taxon>Arthropoda</taxon>
        <taxon>Hexapoda</taxon>
        <taxon>Insecta</taxon>
        <taxon>Pterygota</taxon>
        <taxon>Neoptera</taxon>
        <taxon>Paraneoptera</taxon>
        <taxon>Hemiptera</taxon>
        <taxon>Sternorrhyncha</taxon>
        <taxon>Aphidomorpha</taxon>
        <taxon>Aphidoidea</taxon>
        <taxon>Aphididae</taxon>
        <taxon>Sipha</taxon>
    </lineage>
</organism>
<dbReference type="GO" id="GO:0031012">
    <property type="term" value="C:extracellular matrix"/>
    <property type="evidence" value="ECO:0007669"/>
    <property type="project" value="TreeGrafter"/>
</dbReference>
<keyword evidence="2" id="KW-0808">Transferase</keyword>
<dbReference type="InterPro" id="IPR005135">
    <property type="entry name" value="Endo/exonuclease/phosphatase"/>
</dbReference>
<dbReference type="PANTHER" id="PTHR33395:SF22">
    <property type="entry name" value="REVERSE TRANSCRIPTASE DOMAIN-CONTAINING PROTEIN"/>
    <property type="match status" value="1"/>
</dbReference>
<dbReference type="EMBL" id="GGMS01016818">
    <property type="protein sequence ID" value="MBY86021.1"/>
    <property type="molecule type" value="Transcribed_RNA"/>
</dbReference>
<evidence type="ECO:0000259" key="1">
    <source>
        <dbReference type="Pfam" id="PF14529"/>
    </source>
</evidence>
<dbReference type="PANTHER" id="PTHR33395">
    <property type="entry name" value="TRANSCRIPTASE, PUTATIVE-RELATED-RELATED"/>
    <property type="match status" value="1"/>
</dbReference>
<dbReference type="Gene3D" id="3.60.10.10">
    <property type="entry name" value="Endonuclease/exonuclease/phosphatase"/>
    <property type="match status" value="1"/>
</dbReference>
<evidence type="ECO:0000313" key="2">
    <source>
        <dbReference type="EMBL" id="MBY86021.1"/>
    </source>
</evidence>
<dbReference type="SUPFAM" id="SSF56219">
    <property type="entry name" value="DNase I-like"/>
    <property type="match status" value="1"/>
</dbReference>
<sequence length="514" mass="58322">MCIFLIKHYSRADHPDKTAHVGAAILIKSSILYTELQIINKPYLQAANISINFNNCISITISSLYFPPPKRNNFVSYQSQQMSEPKLQSFFQKLGSSFIIGGDFNSKHINWGSRYTNTRGRILHNSIFKNNITFISPDTPTYWPPQANRLPDVLDFFLTKIPRHLNTHIKNLNELSSDHTPVLLTCEAVPELNTRQTLSSGPTNWDQFQHNLDKQISLNIPLKIHAQINNAVNQLTTVIQNSISSSSSSVTPNPSNQKKKLNTLPIYIIELIKAKRRARATWQNSRYPIDKIVFNQLTNTLKTELSKHRSTKFESHLQSLTPSDGSIWRTTKALIIQRDAIPPLVCPNNELATSDIEKANIFGNQLSETFTPHPPTLINSNHENTVHYFLYAPLPTSLLAKPITPSEILSTINKLHSKKSPGHDLITNKISKYLTKKSILLLTHIFNAMLRLSHFPSTWKHSIIVMISKSNKPKQLVTSYQPISLLPTFGKLFEKLLLKRITTIIHENKILPAT</sequence>
<dbReference type="GO" id="GO:0003964">
    <property type="term" value="F:RNA-directed DNA polymerase activity"/>
    <property type="evidence" value="ECO:0007669"/>
    <property type="project" value="UniProtKB-KW"/>
</dbReference>
<name>A0A2S2R7N0_9HEMI</name>